<keyword evidence="1" id="KW-1133">Transmembrane helix</keyword>
<organism evidence="2">
    <name type="scientific">Amphimedon queenslandica</name>
    <name type="common">Sponge</name>
    <dbReference type="NCBI Taxonomy" id="400682"/>
    <lineage>
        <taxon>Eukaryota</taxon>
        <taxon>Metazoa</taxon>
        <taxon>Porifera</taxon>
        <taxon>Demospongiae</taxon>
        <taxon>Heteroscleromorpha</taxon>
        <taxon>Haplosclerida</taxon>
        <taxon>Niphatidae</taxon>
        <taxon>Amphimedon</taxon>
    </lineage>
</organism>
<evidence type="ECO:0000256" key="1">
    <source>
        <dbReference type="SAM" id="Phobius"/>
    </source>
</evidence>
<evidence type="ECO:0000313" key="2">
    <source>
        <dbReference type="EnsemblMetazoa" id="Aqu2.1.03997_001"/>
    </source>
</evidence>
<dbReference type="AlphaFoldDB" id="A0A1X7SPJ4"/>
<sequence>MYLADYSLKSVAILKIFFFFFFFFFLIYSMAVAGPVSFLLWLRRMFYIFCPRPLTLRATRFGSWTHLLSHPIISSSVNGSFSHPTGIESPWLLTLRATQFGSWTHLLSHPIISSSVNGSFSHPTGIDSSILWVMAPHTEGHPIR</sequence>
<name>A0A1X7SPJ4_AMPQE</name>
<dbReference type="InParanoid" id="A0A1X7SPJ4"/>
<dbReference type="EnsemblMetazoa" id="Aqu2.1.03997_001">
    <property type="protein sequence ID" value="Aqu2.1.03997_001"/>
    <property type="gene ID" value="Aqu2.1.03997"/>
</dbReference>
<reference evidence="2" key="1">
    <citation type="submission" date="2017-05" db="UniProtKB">
        <authorList>
            <consortium name="EnsemblMetazoa"/>
        </authorList>
    </citation>
    <scope>IDENTIFICATION</scope>
</reference>
<keyword evidence="1" id="KW-0472">Membrane</keyword>
<feature type="transmembrane region" description="Helical" evidence="1">
    <location>
        <begin position="12"/>
        <end position="42"/>
    </location>
</feature>
<keyword evidence="1" id="KW-0812">Transmembrane</keyword>
<accession>A0A1X7SPJ4</accession>
<proteinExistence type="predicted"/>
<protein>
    <submittedName>
        <fullName evidence="2">Uncharacterized protein</fullName>
    </submittedName>
</protein>